<gene>
    <name evidence="1" type="ordered locus">PSPTO_3105</name>
</gene>
<evidence type="ECO:0000313" key="2">
    <source>
        <dbReference type="Proteomes" id="UP000002515"/>
    </source>
</evidence>
<dbReference type="AlphaFoldDB" id="Q880P9"/>
<evidence type="ECO:0008006" key="3">
    <source>
        <dbReference type="Google" id="ProtNLM"/>
    </source>
</evidence>
<evidence type="ECO:0000313" key="1">
    <source>
        <dbReference type="EMBL" id="AAO56592.1"/>
    </source>
</evidence>
<dbReference type="PATRIC" id="fig|223283.9.peg.3171"/>
<dbReference type="KEGG" id="pst:PSPTO_3105"/>
<name>Q880P9_PSESM</name>
<dbReference type="EMBL" id="AE016853">
    <property type="protein sequence ID" value="AAO56592.1"/>
    <property type="molecule type" value="Genomic_DNA"/>
</dbReference>
<reference evidence="1 2" key="1">
    <citation type="journal article" date="2003" name="Proc. Natl. Acad. Sci. U.S.A.">
        <title>The complete genome sequence of the Arabidopsis and tomato pathogen Pseudomonas syringae pv. tomato DC3000.</title>
        <authorList>
            <person name="Buell C.R."/>
            <person name="Joardar V."/>
            <person name="Lindeberg M."/>
            <person name="Selengut J."/>
            <person name="Paulsen I.T."/>
            <person name="Gwinn M.L."/>
            <person name="Dodson R.J."/>
            <person name="Deboy R.T."/>
            <person name="Durkin A.S."/>
            <person name="Kolonay J.F."/>
            <person name="Madupu R."/>
            <person name="Daugherty S."/>
            <person name="Brinkac L."/>
            <person name="Beanan M.J."/>
            <person name="Haft D.H."/>
            <person name="Nelson W.C."/>
            <person name="Davidsen T."/>
            <person name="Zafar N."/>
            <person name="Zhou L."/>
            <person name="Liu J."/>
            <person name="Yuan Q."/>
            <person name="Khouri H."/>
            <person name="Fedorova N."/>
            <person name="Tran B."/>
            <person name="Russell D."/>
            <person name="Berry K."/>
            <person name="Utterback T."/>
            <person name="Van Aken S.E."/>
            <person name="Feldblyum T.V."/>
            <person name="D'Ascenzo M."/>
            <person name="Deng W.L."/>
            <person name="Ramos A.R."/>
            <person name="Alfano J.R."/>
            <person name="Cartinhour S."/>
            <person name="Chatterjee A.K."/>
            <person name="Delaney T.P."/>
            <person name="Lazarowitz S.G."/>
            <person name="Martin G.B."/>
            <person name="Schneider D.J."/>
            <person name="Tang X."/>
            <person name="Bender C.L."/>
            <person name="White O."/>
            <person name="Fraser C.M."/>
            <person name="Collmer A."/>
        </authorList>
    </citation>
    <scope>NUCLEOTIDE SEQUENCE [LARGE SCALE GENOMIC DNA]</scope>
    <source>
        <strain evidence="2">ATCC BAA-871 / DC3000</strain>
    </source>
</reference>
<proteinExistence type="predicted"/>
<organism evidence="1 2">
    <name type="scientific">Pseudomonas syringae pv. tomato (strain ATCC BAA-871 / DC3000)</name>
    <dbReference type="NCBI Taxonomy" id="223283"/>
    <lineage>
        <taxon>Bacteria</taxon>
        <taxon>Pseudomonadati</taxon>
        <taxon>Pseudomonadota</taxon>
        <taxon>Gammaproteobacteria</taxon>
        <taxon>Pseudomonadales</taxon>
        <taxon>Pseudomonadaceae</taxon>
        <taxon>Pseudomonas</taxon>
    </lineage>
</organism>
<dbReference type="eggNOG" id="ENOG5031JAH">
    <property type="taxonomic scope" value="Bacteria"/>
</dbReference>
<sequence>MQAHEYVSNRMYKLVPNDTGQGGQCQTLARITSLCPCSMPATGSEFQVHRSGDLTMIALQYRRFLPGLCLLLCAGQAHATDAMIIWPAGWEVESLPTESDTPVQPSVQVRQRAVKNDQRGNPLMVMELTQTRLSPGHEVNVQGVLLEMRKSVQVNFARSGLQSVCTHVRESQLSVVPALETTCTITQNGVHVLTQTLVAAANKEMAWSLSYAGSAEGYAANKDEALRIRESLRLEAEQ</sequence>
<dbReference type="HOGENOM" id="CLU_101777_0_0_6"/>
<accession>Q880P9</accession>
<protein>
    <recommendedName>
        <fullName evidence="3">DUF4946 domain-containing protein</fullName>
    </recommendedName>
</protein>
<keyword evidence="2" id="KW-1185">Reference proteome</keyword>
<dbReference type="Proteomes" id="UP000002515">
    <property type="component" value="Chromosome"/>
</dbReference>
<dbReference type="InterPro" id="IPR032543">
    <property type="entry name" value="DUF4946"/>
</dbReference>
<dbReference type="PhylomeDB" id="Q880P9"/>
<dbReference type="OrthoDB" id="7014251at2"/>
<dbReference type="Pfam" id="PF16304">
    <property type="entry name" value="DUF4946"/>
    <property type="match status" value="1"/>
</dbReference>